<gene>
    <name evidence="2" type="ORF">GJA_1737</name>
</gene>
<sequence>MKSSTLRAFGALHTWVGLVAGLFLFIAFYAGALSVFNDPLHVWETRSGRAAAMTPAAQAQPLLDALLRAHPEAAQRFTLRFPTPHEPALTAEWDQRHADGSETEHVFALSPQGQLVDLTARPALADLVYHLHYTAGLPESWGLYVLGVVCVLYGLALVSGVILYTPAFFKDLFALRIGKNLKRMWQDAHNAIGILSLPFHVMYAWSSAVLALGALLLAPFQYMVFDGRLQPLIQADVSAGAPRPPAGVGASLAPLSQLYATIEREVPGMTLGALRYRNAGDLDGQVEAYGEVSQRSVSAVAAVVLNAASGAVERVVAPQAYTPGTAMLRGLYALHFASFGGVAVQWMYFVLGLAGAFLFYSGNLLWIEARRKRRPQQARSARLMAQATLGVCLGCIAGIGALFLANKLAPWHSLAAWEAGSYYSVFCACLLWAFIRPPARAAHELLMLCAVLCLLLPLAQWWRAGVDPLSAIRHGAWVVAGVDGVALLAGWLYWSMARAVLRRGLHGDPQSVWSLR</sequence>
<dbReference type="OrthoDB" id="9776609at2"/>
<evidence type="ECO:0000256" key="1">
    <source>
        <dbReference type="SAM" id="Phobius"/>
    </source>
</evidence>
<reference evidence="2 3" key="1">
    <citation type="journal article" date="2015" name="Genome Announc.">
        <title>Genome Sequence of Mushroom Soft-Rot Pathogen Janthinobacterium agaricidamnosum.</title>
        <authorList>
            <person name="Graupner K."/>
            <person name="Lackner G."/>
            <person name="Hertweck C."/>
        </authorList>
    </citation>
    <scope>NUCLEOTIDE SEQUENCE [LARGE SCALE GENOMIC DNA]</scope>
    <source>
        <strain evidence="3">NBRC 102515 / DSM 9628</strain>
    </source>
</reference>
<dbReference type="KEGG" id="jag:GJA_1737"/>
<dbReference type="PANTHER" id="PTHR34219:SF9">
    <property type="entry name" value="IRON-REGULATED INNER MEMBRANE PROTEIN"/>
    <property type="match status" value="1"/>
</dbReference>
<protein>
    <submittedName>
        <fullName evidence="2">PepSY-associated TM helix family protein</fullName>
    </submittedName>
</protein>
<keyword evidence="1" id="KW-0812">Transmembrane</keyword>
<dbReference type="InterPro" id="IPR005625">
    <property type="entry name" value="PepSY-ass_TM"/>
</dbReference>
<keyword evidence="1" id="KW-0472">Membrane</keyword>
<dbReference type="eggNOG" id="COG3182">
    <property type="taxonomic scope" value="Bacteria"/>
</dbReference>
<dbReference type="HOGENOM" id="CLU_025664_1_0_4"/>
<keyword evidence="3" id="KW-1185">Reference proteome</keyword>
<dbReference type="AlphaFoldDB" id="W0V4U6"/>
<dbReference type="STRING" id="1349767.GJA_1737"/>
<feature type="transmembrane region" description="Helical" evidence="1">
    <location>
        <begin position="411"/>
        <end position="433"/>
    </location>
</feature>
<dbReference type="PATRIC" id="fig|1349767.4.peg.3412"/>
<feature type="transmembrane region" description="Helical" evidence="1">
    <location>
        <begin position="346"/>
        <end position="366"/>
    </location>
</feature>
<evidence type="ECO:0000313" key="3">
    <source>
        <dbReference type="Proteomes" id="UP000027604"/>
    </source>
</evidence>
<name>W0V4U6_9BURK</name>
<feature type="transmembrane region" description="Helical" evidence="1">
    <location>
        <begin position="474"/>
        <end position="494"/>
    </location>
</feature>
<proteinExistence type="predicted"/>
<evidence type="ECO:0000313" key="2">
    <source>
        <dbReference type="EMBL" id="CDG82373.1"/>
    </source>
</evidence>
<accession>W0V4U6</accession>
<organism evidence="2 3">
    <name type="scientific">Janthinobacterium agaricidamnosum NBRC 102515 = DSM 9628</name>
    <dbReference type="NCBI Taxonomy" id="1349767"/>
    <lineage>
        <taxon>Bacteria</taxon>
        <taxon>Pseudomonadati</taxon>
        <taxon>Pseudomonadota</taxon>
        <taxon>Betaproteobacteria</taxon>
        <taxon>Burkholderiales</taxon>
        <taxon>Oxalobacteraceae</taxon>
        <taxon>Janthinobacterium</taxon>
    </lineage>
</organism>
<dbReference type="Pfam" id="PF03929">
    <property type="entry name" value="PepSY_TM"/>
    <property type="match status" value="1"/>
</dbReference>
<feature type="transmembrane region" description="Helical" evidence="1">
    <location>
        <begin position="141"/>
        <end position="169"/>
    </location>
</feature>
<dbReference type="PANTHER" id="PTHR34219">
    <property type="entry name" value="IRON-REGULATED INNER MEMBRANE PROTEIN-RELATED"/>
    <property type="match status" value="1"/>
</dbReference>
<dbReference type="EMBL" id="HG322949">
    <property type="protein sequence ID" value="CDG82373.1"/>
    <property type="molecule type" value="Genomic_DNA"/>
</dbReference>
<feature type="transmembrane region" description="Helical" evidence="1">
    <location>
        <begin position="190"/>
        <end position="218"/>
    </location>
</feature>
<keyword evidence="1" id="KW-1133">Transmembrane helix</keyword>
<dbReference type="RefSeq" id="WP_038490815.1">
    <property type="nucleotide sequence ID" value="NZ_BCTH01000005.1"/>
</dbReference>
<feature type="transmembrane region" description="Helical" evidence="1">
    <location>
        <begin position="445"/>
        <end position="462"/>
    </location>
</feature>
<dbReference type="Proteomes" id="UP000027604">
    <property type="component" value="Chromosome I"/>
</dbReference>
<feature type="transmembrane region" description="Helical" evidence="1">
    <location>
        <begin position="12"/>
        <end position="36"/>
    </location>
</feature>
<feature type="transmembrane region" description="Helical" evidence="1">
    <location>
        <begin position="387"/>
        <end position="405"/>
    </location>
</feature>